<dbReference type="Pfam" id="PF13185">
    <property type="entry name" value="GAF_2"/>
    <property type="match status" value="2"/>
</dbReference>
<dbReference type="Gene3D" id="1.20.5.1930">
    <property type="match status" value="1"/>
</dbReference>
<feature type="region of interest" description="Disordered" evidence="4">
    <location>
        <begin position="1"/>
        <end position="23"/>
    </location>
</feature>
<dbReference type="InterPro" id="IPR003018">
    <property type="entry name" value="GAF"/>
</dbReference>
<dbReference type="SUPFAM" id="SSF55781">
    <property type="entry name" value="GAF domain-like"/>
    <property type="match status" value="2"/>
</dbReference>
<feature type="region of interest" description="Disordered" evidence="4">
    <location>
        <begin position="248"/>
        <end position="274"/>
    </location>
</feature>
<dbReference type="EMBL" id="BAABJV010000003">
    <property type="protein sequence ID" value="GAA4772680.1"/>
    <property type="molecule type" value="Genomic_DNA"/>
</dbReference>
<dbReference type="Proteomes" id="UP001501147">
    <property type="component" value="Unassembled WGS sequence"/>
</dbReference>
<dbReference type="Gene3D" id="3.30.565.10">
    <property type="entry name" value="Histidine kinase-like ATPase, C-terminal domain"/>
    <property type="match status" value="1"/>
</dbReference>
<evidence type="ECO:0000313" key="8">
    <source>
        <dbReference type="Proteomes" id="UP001501147"/>
    </source>
</evidence>
<feature type="domain" description="GAF" evidence="5">
    <location>
        <begin position="38"/>
        <end position="187"/>
    </location>
</feature>
<accession>A0ABP9A2E1</accession>
<dbReference type="InterPro" id="IPR003594">
    <property type="entry name" value="HATPase_dom"/>
</dbReference>
<protein>
    <submittedName>
        <fullName evidence="7">GAF domain-containing protein</fullName>
    </submittedName>
</protein>
<dbReference type="SUPFAM" id="SSF55874">
    <property type="entry name" value="ATPase domain of HSP90 chaperone/DNA topoisomerase II/histidine kinase"/>
    <property type="match status" value="1"/>
</dbReference>
<comment type="caution">
    <text evidence="7">The sequence shown here is derived from an EMBL/GenBank/DDBJ whole genome shotgun (WGS) entry which is preliminary data.</text>
</comment>
<dbReference type="InterPro" id="IPR029016">
    <property type="entry name" value="GAF-like_dom_sf"/>
</dbReference>
<dbReference type="Pfam" id="PF07730">
    <property type="entry name" value="HisKA_3"/>
    <property type="match status" value="1"/>
</dbReference>
<evidence type="ECO:0000259" key="6">
    <source>
        <dbReference type="SMART" id="SM00387"/>
    </source>
</evidence>
<reference evidence="8" key="1">
    <citation type="journal article" date="2019" name="Int. J. Syst. Evol. Microbiol.">
        <title>The Global Catalogue of Microorganisms (GCM) 10K type strain sequencing project: providing services to taxonomists for standard genome sequencing and annotation.</title>
        <authorList>
            <consortium name="The Broad Institute Genomics Platform"/>
            <consortium name="The Broad Institute Genome Sequencing Center for Infectious Disease"/>
            <person name="Wu L."/>
            <person name="Ma J."/>
        </authorList>
    </citation>
    <scope>NUCLEOTIDE SEQUENCE [LARGE SCALE GENOMIC DNA]</scope>
    <source>
        <strain evidence="8">JCM 18324</strain>
    </source>
</reference>
<sequence length="598" mass="61414">MTASARRATQGPAEPPGGPEDRVPGLLRALRSIGAGAELRPALDRICRTAAELTGARYAAIGVLDPEGGGLGDFVAHGVAPETEEAIGRPPDGRSGLLGALIHDPAPLLLDELTADPRSVGFPPGHPSMRTFLGVPIRERGEVFGNLYLAEKHGGQGFSEEDLHLAHVLATEAGIAVGTARLYTRARRRERWIDGAVAVTTQLLAGEDADEALAVVAEQAMSLAEAAAGVVLLPEQGGGLEIVAVSTPPVPSAEGTGAPPGPGDWLSGAAGTPRSAQGAATRAELLGVVVPARTPAVRMLLAGETVLVADSATDPRLAGSRLAGRFGPGLLLPLSSGGRVLGALALPRAGGARRFTPEDLTLATRFAAQAALALMAAEAQRARERLAVLEDRDRIARDLHDLVIQRLFTTGMLLESAQLHSAAAGVREGVGRAVGELDVTIQEIRSAVFALRQGPADEPAALGTRVLREIAMAAVPLGFAPSHRFTGPVDEGVGELTGKNLIAALREALSNAFRHARASRIEVAVDAAARLPDGTPAVLLSVGDDGIGLPDGGRRSGLGNLARRAESLGGSSWTGPGIGTEGRGTTVFWQAPLEVPGA</sequence>
<dbReference type="Gene3D" id="3.30.450.40">
    <property type="match status" value="2"/>
</dbReference>
<dbReference type="InterPro" id="IPR011712">
    <property type="entry name" value="Sig_transdc_His_kin_sub3_dim/P"/>
</dbReference>
<evidence type="ECO:0000256" key="1">
    <source>
        <dbReference type="ARBA" id="ARBA00022679"/>
    </source>
</evidence>
<keyword evidence="1" id="KW-0808">Transferase</keyword>
<dbReference type="RefSeq" id="WP_345612281.1">
    <property type="nucleotide sequence ID" value="NZ_BAABJV010000003.1"/>
</dbReference>
<dbReference type="InterPro" id="IPR050482">
    <property type="entry name" value="Sensor_HK_TwoCompSys"/>
</dbReference>
<evidence type="ECO:0000259" key="5">
    <source>
        <dbReference type="SMART" id="SM00065"/>
    </source>
</evidence>
<evidence type="ECO:0000256" key="4">
    <source>
        <dbReference type="SAM" id="MobiDB-lite"/>
    </source>
</evidence>
<keyword evidence="3" id="KW-0902">Two-component regulatory system</keyword>
<dbReference type="InterPro" id="IPR036890">
    <property type="entry name" value="HATPase_C_sf"/>
</dbReference>
<feature type="domain" description="Histidine kinase/HSP90-like ATPase" evidence="6">
    <location>
        <begin position="496"/>
        <end position="595"/>
    </location>
</feature>
<keyword evidence="8" id="KW-1185">Reference proteome</keyword>
<feature type="domain" description="GAF" evidence="5">
    <location>
        <begin position="208"/>
        <end position="384"/>
    </location>
</feature>
<keyword evidence="2" id="KW-0418">Kinase</keyword>
<evidence type="ECO:0000256" key="3">
    <source>
        <dbReference type="ARBA" id="ARBA00023012"/>
    </source>
</evidence>
<proteinExistence type="predicted"/>
<dbReference type="Pfam" id="PF02518">
    <property type="entry name" value="HATPase_c"/>
    <property type="match status" value="1"/>
</dbReference>
<name>A0ABP9A2E1_9ACTN</name>
<evidence type="ECO:0000256" key="2">
    <source>
        <dbReference type="ARBA" id="ARBA00022777"/>
    </source>
</evidence>
<dbReference type="PANTHER" id="PTHR24421:SF56">
    <property type="entry name" value="OXYGEN SENSOR HISTIDINE KINASE RESPONSE REGULATOR DOST"/>
    <property type="match status" value="1"/>
</dbReference>
<gene>
    <name evidence="7" type="ORF">GCM10023329_20390</name>
</gene>
<evidence type="ECO:0000313" key="7">
    <source>
        <dbReference type="EMBL" id="GAA4772680.1"/>
    </source>
</evidence>
<organism evidence="7 8">
    <name type="scientific">Streptomyces sanyensis</name>
    <dbReference type="NCBI Taxonomy" id="568869"/>
    <lineage>
        <taxon>Bacteria</taxon>
        <taxon>Bacillati</taxon>
        <taxon>Actinomycetota</taxon>
        <taxon>Actinomycetes</taxon>
        <taxon>Kitasatosporales</taxon>
        <taxon>Streptomycetaceae</taxon>
        <taxon>Streptomyces</taxon>
    </lineage>
</organism>
<dbReference type="SMART" id="SM00387">
    <property type="entry name" value="HATPase_c"/>
    <property type="match status" value="1"/>
</dbReference>
<dbReference type="SMART" id="SM00065">
    <property type="entry name" value="GAF"/>
    <property type="match status" value="2"/>
</dbReference>
<dbReference type="PANTHER" id="PTHR24421">
    <property type="entry name" value="NITRATE/NITRITE SENSOR PROTEIN NARX-RELATED"/>
    <property type="match status" value="1"/>
</dbReference>